<evidence type="ECO:0000313" key="5">
    <source>
        <dbReference type="EMBL" id="RTJ96438.1"/>
    </source>
</evidence>
<dbReference type="PANTHER" id="PTHR32319:SF0">
    <property type="entry name" value="BACTERIAL HEMOLYSIN-LIKE PROTEIN"/>
    <property type="match status" value="1"/>
</dbReference>
<dbReference type="InterPro" id="IPR002877">
    <property type="entry name" value="RNA_MeTrfase_FtsJ_dom"/>
</dbReference>
<proteinExistence type="inferred from homology"/>
<dbReference type="GO" id="GO:0003723">
    <property type="term" value="F:RNA binding"/>
    <property type="evidence" value="ECO:0007669"/>
    <property type="project" value="UniProtKB-KW"/>
</dbReference>
<dbReference type="AlphaFoldDB" id="A0A1E7NHK9"/>
<dbReference type="InterPro" id="IPR047048">
    <property type="entry name" value="TlyA"/>
</dbReference>
<dbReference type="InterPro" id="IPR029063">
    <property type="entry name" value="SAM-dependent_MTases_sf"/>
</dbReference>
<comment type="similarity">
    <text evidence="2">Belongs to the TlyA family.</text>
</comment>
<dbReference type="SUPFAM" id="SSF55174">
    <property type="entry name" value="Alpha-L RNA-binding motif"/>
    <property type="match status" value="1"/>
</dbReference>
<dbReference type="RefSeq" id="WP_052949594.1">
    <property type="nucleotide sequence ID" value="NZ_CP012212.1"/>
</dbReference>
<name>A0A1E7NHK9_CAMJU</name>
<dbReference type="GO" id="GO:0032259">
    <property type="term" value="P:methylation"/>
    <property type="evidence" value="ECO:0007669"/>
    <property type="project" value="UniProtKB-KW"/>
</dbReference>
<evidence type="ECO:0000256" key="1">
    <source>
        <dbReference type="ARBA" id="ARBA00022884"/>
    </source>
</evidence>
<evidence type="ECO:0000259" key="4">
    <source>
        <dbReference type="Pfam" id="PF01728"/>
    </source>
</evidence>
<gene>
    <name evidence="5" type="ORF">C3H42_03130</name>
</gene>
<dbReference type="PROSITE" id="PS50889">
    <property type="entry name" value="S4"/>
    <property type="match status" value="1"/>
</dbReference>
<keyword evidence="1 3" id="KW-0694">RNA-binding</keyword>
<dbReference type="EMBL" id="PRCK01000002">
    <property type="protein sequence ID" value="RTJ96438.1"/>
    <property type="molecule type" value="Genomic_DNA"/>
</dbReference>
<protein>
    <submittedName>
        <fullName evidence="5">TlyA family RNA methyltransferase</fullName>
    </submittedName>
</protein>
<accession>A0A1E7NHK9</accession>
<keyword evidence="5" id="KW-0808">Transferase</keyword>
<dbReference type="CDD" id="cd02440">
    <property type="entry name" value="AdoMet_MTases"/>
    <property type="match status" value="1"/>
</dbReference>
<dbReference type="Gene3D" id="3.40.50.150">
    <property type="entry name" value="Vaccinia Virus protein VP39"/>
    <property type="match status" value="1"/>
</dbReference>
<dbReference type="Pfam" id="PF01728">
    <property type="entry name" value="FtsJ"/>
    <property type="match status" value="1"/>
</dbReference>
<dbReference type="SUPFAM" id="SSF53335">
    <property type="entry name" value="S-adenosyl-L-methionine-dependent methyltransferases"/>
    <property type="match status" value="1"/>
</dbReference>
<evidence type="ECO:0000256" key="2">
    <source>
        <dbReference type="ARBA" id="ARBA00029460"/>
    </source>
</evidence>
<evidence type="ECO:0000256" key="3">
    <source>
        <dbReference type="PROSITE-ProRule" id="PRU00182"/>
    </source>
</evidence>
<feature type="domain" description="Ribosomal RNA methyltransferase FtsJ" evidence="4">
    <location>
        <begin position="73"/>
        <end position="249"/>
    </location>
</feature>
<dbReference type="GO" id="GO:0008168">
    <property type="term" value="F:methyltransferase activity"/>
    <property type="evidence" value="ECO:0007669"/>
    <property type="project" value="UniProtKB-KW"/>
</dbReference>
<evidence type="ECO:0000313" key="6">
    <source>
        <dbReference type="Proteomes" id="UP000287237"/>
    </source>
</evidence>
<comment type="caution">
    <text evidence="5">The sequence shown here is derived from an EMBL/GenBank/DDBJ whole genome shotgun (WGS) entry which is preliminary data.</text>
</comment>
<keyword evidence="5" id="KW-0489">Methyltransferase</keyword>
<dbReference type="Gene3D" id="3.10.290.10">
    <property type="entry name" value="RNA-binding S4 domain"/>
    <property type="match status" value="1"/>
</dbReference>
<sequence length="253" mass="29211">MRFDFFVSKRLNISRNKALELIENEEVLLNGKSFKASFDVKNFLENLKKTQDLNPEDILLANELKLDLLREIYVSRAALKLKNFLEENDIEIKHKNCLDIGSSTGGFVQILLENQALKITALDVGSNQLHPSLRANEKIILHENTDLRAFKSEEKFELVTCDVSFISLINLLYYVDNLALKEIILLFKPQFEVGKNIKRDKKGVLKDNKAILKARMDFEKACAKLGWLLKNTQKSSIKGKEGNVEYFYYYIKN</sequence>
<reference evidence="5 6" key="1">
    <citation type="journal article" date="2019" name="Appl. Environ. Microbiol.">
        <title>Population genetics and characterization of Campylobacter jejuni isolates in western jackdaws and game birds in Finland.</title>
        <authorList>
            <person name="Kovanen S."/>
            <person name="Rossi M."/>
            <person name="Pohja-Mykra M."/>
            <person name="Nieminen T."/>
            <person name="Raunio-Saarnisto M."/>
            <person name="Sauvala M."/>
            <person name="Fredriksson-Ahomaa M."/>
            <person name="Hanninen M.L."/>
            <person name="Kivisto R."/>
        </authorList>
    </citation>
    <scope>NUCLEOTIDE SEQUENCE [LARGE SCALE GENOMIC DNA]</scope>
    <source>
        <strain evidence="5 6">CB296</strain>
    </source>
</reference>
<organism evidence="5 6">
    <name type="scientific">Campylobacter jejuni</name>
    <dbReference type="NCBI Taxonomy" id="197"/>
    <lineage>
        <taxon>Bacteria</taxon>
        <taxon>Pseudomonadati</taxon>
        <taxon>Campylobacterota</taxon>
        <taxon>Epsilonproteobacteria</taxon>
        <taxon>Campylobacterales</taxon>
        <taxon>Campylobacteraceae</taxon>
        <taxon>Campylobacter</taxon>
    </lineage>
</organism>
<dbReference type="PANTHER" id="PTHR32319">
    <property type="entry name" value="BACTERIAL HEMOLYSIN-LIKE PROTEIN"/>
    <property type="match status" value="1"/>
</dbReference>
<dbReference type="Proteomes" id="UP000287237">
    <property type="component" value="Unassembled WGS sequence"/>
</dbReference>
<dbReference type="InterPro" id="IPR036986">
    <property type="entry name" value="S4_RNA-bd_sf"/>
</dbReference>